<feature type="domain" description="Capsule synthesis protein CapA" evidence="2">
    <location>
        <begin position="26"/>
        <end position="272"/>
    </location>
</feature>
<dbReference type="EMBL" id="JADIMW010000003">
    <property type="protein sequence ID" value="MBO8437345.1"/>
    <property type="molecule type" value="Genomic_DNA"/>
</dbReference>
<accession>A0A9D9H324</accession>
<dbReference type="PANTHER" id="PTHR33393:SF12">
    <property type="entry name" value="CAPSULE BIOSYNTHESIS PROTEIN CAPA"/>
    <property type="match status" value="1"/>
</dbReference>
<name>A0A9D9H324_9BACT</name>
<dbReference type="Pfam" id="PF09587">
    <property type="entry name" value="PGA_cap"/>
    <property type="match status" value="1"/>
</dbReference>
<evidence type="ECO:0000259" key="2">
    <source>
        <dbReference type="SMART" id="SM00854"/>
    </source>
</evidence>
<dbReference type="SMART" id="SM00854">
    <property type="entry name" value="PGA_cap"/>
    <property type="match status" value="1"/>
</dbReference>
<dbReference type="InterPro" id="IPR019079">
    <property type="entry name" value="Capsule_synth_CapA"/>
</dbReference>
<gene>
    <name evidence="3" type="ORF">IAC54_00390</name>
</gene>
<dbReference type="SUPFAM" id="SSF56300">
    <property type="entry name" value="Metallo-dependent phosphatases"/>
    <property type="match status" value="1"/>
</dbReference>
<dbReference type="InterPro" id="IPR029052">
    <property type="entry name" value="Metallo-depent_PP-like"/>
</dbReference>
<evidence type="ECO:0000256" key="1">
    <source>
        <dbReference type="ARBA" id="ARBA00005662"/>
    </source>
</evidence>
<dbReference type="Gene3D" id="3.60.21.10">
    <property type="match status" value="1"/>
</dbReference>
<reference evidence="3" key="1">
    <citation type="submission" date="2020-10" db="EMBL/GenBank/DDBJ databases">
        <authorList>
            <person name="Gilroy R."/>
        </authorList>
    </citation>
    <scope>NUCLEOTIDE SEQUENCE</scope>
    <source>
        <strain evidence="3">G3-4614</strain>
    </source>
</reference>
<dbReference type="Proteomes" id="UP000823636">
    <property type="component" value="Unassembled WGS sequence"/>
</dbReference>
<dbReference type="AlphaFoldDB" id="A0A9D9H324"/>
<evidence type="ECO:0000313" key="3">
    <source>
        <dbReference type="EMBL" id="MBO8437345.1"/>
    </source>
</evidence>
<proteinExistence type="inferred from homology"/>
<organism evidence="3 4">
    <name type="scientific">Candidatus Caccoplasma merdipullorum</name>
    <dbReference type="NCBI Taxonomy" id="2840718"/>
    <lineage>
        <taxon>Bacteria</taxon>
        <taxon>Pseudomonadati</taxon>
        <taxon>Bacteroidota</taxon>
        <taxon>Bacteroidia</taxon>
        <taxon>Bacteroidales</taxon>
        <taxon>Bacteroidaceae</taxon>
        <taxon>Bacteroidaceae incertae sedis</taxon>
        <taxon>Candidatus Caccoplasma</taxon>
    </lineage>
</organism>
<comment type="caution">
    <text evidence="3">The sequence shown here is derived from an EMBL/GenBank/DDBJ whole genome shotgun (WGS) entry which is preliminary data.</text>
</comment>
<dbReference type="CDD" id="cd07381">
    <property type="entry name" value="MPP_CapA"/>
    <property type="match status" value="1"/>
</dbReference>
<protein>
    <submittedName>
        <fullName evidence="3">CapA family protein</fullName>
    </submittedName>
</protein>
<comment type="similarity">
    <text evidence="1">Belongs to the CapA family.</text>
</comment>
<evidence type="ECO:0000313" key="4">
    <source>
        <dbReference type="Proteomes" id="UP000823636"/>
    </source>
</evidence>
<sequence>MKKRLSFIIAFAIATISGNVTSQKLSLLFAGDAMQHKAQIENARKSDGGFFYDDNFSDIKDEVSSADIAIVNLEAPLGGNPYTGYPTFSAPDEFAGALKRCGFDIFLTANNHILDKGAKGTVRTIAALDSIGVRHAGSYKNSVTRRINTPLMITGKGIRIALLNYTYGTNGITVKAGCIINYIDTALIKRDINAAKDLDADIIIAALHWGDEYQTLPNKKQKALAEWLHKSGVRIIIGSHPHVIQPIVTETDKNGNIDNITLYSLGNFISNMQTKMTMGSIIFRFELEKKNDSVIITSPRYAKIFTQRPAQYPGMPYKVIAADSSNISNVNLPKRLRSDIENYATEADKIFRQNNSPDVKEYFYD</sequence>
<dbReference type="InterPro" id="IPR052169">
    <property type="entry name" value="CW_Biosynth-Accessory"/>
</dbReference>
<dbReference type="PANTHER" id="PTHR33393">
    <property type="entry name" value="POLYGLUTAMINE SYNTHESIS ACCESSORY PROTEIN RV0574C-RELATED"/>
    <property type="match status" value="1"/>
</dbReference>
<reference evidence="3" key="2">
    <citation type="journal article" date="2021" name="PeerJ">
        <title>Extensive microbial diversity within the chicken gut microbiome revealed by metagenomics and culture.</title>
        <authorList>
            <person name="Gilroy R."/>
            <person name="Ravi A."/>
            <person name="Getino M."/>
            <person name="Pursley I."/>
            <person name="Horton D.L."/>
            <person name="Alikhan N.F."/>
            <person name="Baker D."/>
            <person name="Gharbi K."/>
            <person name="Hall N."/>
            <person name="Watson M."/>
            <person name="Adriaenssens E.M."/>
            <person name="Foster-Nyarko E."/>
            <person name="Jarju S."/>
            <person name="Secka A."/>
            <person name="Antonio M."/>
            <person name="Oren A."/>
            <person name="Chaudhuri R.R."/>
            <person name="La Ragione R."/>
            <person name="Hildebrand F."/>
            <person name="Pallen M.J."/>
        </authorList>
    </citation>
    <scope>NUCLEOTIDE SEQUENCE</scope>
    <source>
        <strain evidence="3">G3-4614</strain>
    </source>
</reference>